<feature type="region of interest" description="NMPbind" evidence="5">
    <location>
        <begin position="37"/>
        <end position="66"/>
    </location>
</feature>
<evidence type="ECO:0000256" key="5">
    <source>
        <dbReference type="HAMAP-Rule" id="MF_03169"/>
    </source>
</evidence>
<comment type="catalytic activity">
    <reaction evidence="5">
        <text>a ribonucleoside 5'-triphosphate + AMP = a ribonucleoside 5'-diphosphate + ADP</text>
        <dbReference type="Rhea" id="RHEA:13749"/>
        <dbReference type="ChEBI" id="CHEBI:57930"/>
        <dbReference type="ChEBI" id="CHEBI:61557"/>
        <dbReference type="ChEBI" id="CHEBI:456215"/>
        <dbReference type="ChEBI" id="CHEBI:456216"/>
        <dbReference type="EC" id="2.7.4.10"/>
    </reaction>
</comment>
<dbReference type="SUPFAM" id="SSF52540">
    <property type="entry name" value="P-loop containing nucleoside triphosphate hydrolases"/>
    <property type="match status" value="1"/>
</dbReference>
<keyword evidence="4 5" id="KW-0496">Mitochondrion</keyword>
<feature type="binding site" evidence="5">
    <location>
        <position position="38"/>
    </location>
    <ligand>
        <name>AMP</name>
        <dbReference type="ChEBI" id="CHEBI:456215"/>
    </ligand>
</feature>
<gene>
    <name evidence="7" type="primary">adk2</name>
    <name evidence="5" type="synonym">ADK2</name>
    <name evidence="7" type="ORF">WHR41_01056</name>
</gene>
<evidence type="ECO:0000256" key="1">
    <source>
        <dbReference type="ARBA" id="ARBA00022679"/>
    </source>
</evidence>
<dbReference type="GO" id="GO:0004017">
    <property type="term" value="F:AMP kinase activity"/>
    <property type="evidence" value="ECO:0007669"/>
    <property type="project" value="InterPro"/>
</dbReference>
<comment type="subunit">
    <text evidence="5">Monomer.</text>
</comment>
<feature type="domain" description="Adenylate kinase active site lid" evidence="6">
    <location>
        <begin position="181"/>
        <end position="216"/>
    </location>
</feature>
<dbReference type="GO" id="GO:0046899">
    <property type="term" value="F:nucleoside triphosphate adenylate kinase activity"/>
    <property type="evidence" value="ECO:0007669"/>
    <property type="project" value="UniProtKB-UniRule"/>
</dbReference>
<dbReference type="InterPro" id="IPR033690">
    <property type="entry name" value="Adenylat_kinase_CS"/>
</dbReference>
<dbReference type="Pfam" id="PF05191">
    <property type="entry name" value="ADK_lid"/>
    <property type="match status" value="1"/>
</dbReference>
<feature type="binding site" evidence="5">
    <location>
        <position position="43"/>
    </location>
    <ligand>
        <name>AMP</name>
        <dbReference type="ChEBI" id="CHEBI:456215"/>
    </ligand>
</feature>
<dbReference type="EMBL" id="JAAQHG020000003">
    <property type="protein sequence ID" value="KAL1590051.1"/>
    <property type="molecule type" value="Genomic_DNA"/>
</dbReference>
<dbReference type="GO" id="GO:0046039">
    <property type="term" value="P:GTP metabolic process"/>
    <property type="evidence" value="ECO:0007669"/>
    <property type="project" value="UniProtKB-UniRule"/>
</dbReference>
<dbReference type="GO" id="GO:0006172">
    <property type="term" value="P:ADP biosynthetic process"/>
    <property type="evidence" value="ECO:0007669"/>
    <property type="project" value="UniProtKB-UniRule"/>
</dbReference>
<dbReference type="HAMAP" id="MF_03169">
    <property type="entry name" value="Adenylate_kinase_AK3"/>
    <property type="match status" value="1"/>
</dbReference>
<dbReference type="PANTHER" id="PTHR23359">
    <property type="entry name" value="NUCLEOTIDE KINASE"/>
    <property type="match status" value="1"/>
</dbReference>
<evidence type="ECO:0000313" key="7">
    <source>
        <dbReference type="EMBL" id="KAL1590051.1"/>
    </source>
</evidence>
<reference evidence="7 8" key="1">
    <citation type="journal article" date="2020" name="Microbiol. Resour. Announc.">
        <title>Draft Genome Sequence of a Cladosporium Species Isolated from the Mesophotic Ascidian Didemnum maculosum.</title>
        <authorList>
            <person name="Gioti A."/>
            <person name="Siaperas R."/>
            <person name="Nikolaivits E."/>
            <person name="Le Goff G."/>
            <person name="Ouazzani J."/>
            <person name="Kotoulas G."/>
            <person name="Topakas E."/>
        </authorList>
    </citation>
    <scope>NUCLEOTIDE SEQUENCE [LARGE SCALE GENOMIC DNA]</scope>
    <source>
        <strain evidence="7 8">TM138-S3</strain>
    </source>
</reference>
<comment type="caution">
    <text evidence="7">The sequence shown here is derived from an EMBL/GenBank/DDBJ whole genome shotgun (WGS) entry which is preliminary data.</text>
</comment>
<feature type="binding site" evidence="5">
    <location>
        <position position="254"/>
    </location>
    <ligand>
        <name>GTP</name>
        <dbReference type="ChEBI" id="CHEBI:37565"/>
    </ligand>
</feature>
<accession>A0AB34L1K5</accession>
<dbReference type="AlphaFoldDB" id="A0AB34L1K5"/>
<comment type="subcellular location">
    <subcellularLocation>
        <location evidence="5">Mitochondrion matrix</location>
    </subcellularLocation>
</comment>
<keyword evidence="2 5" id="KW-0547">Nucleotide-binding</keyword>
<dbReference type="SUPFAM" id="SSF57774">
    <property type="entry name" value="Microbial and mitochondrial ADK, insert 'zinc finger' domain"/>
    <property type="match status" value="1"/>
</dbReference>
<feature type="binding site" evidence="5">
    <location>
        <begin position="144"/>
        <end position="147"/>
    </location>
    <ligand>
        <name>AMP</name>
        <dbReference type="ChEBI" id="CHEBI:456215"/>
    </ligand>
</feature>
<dbReference type="InterPro" id="IPR028586">
    <property type="entry name" value="AK3/Ak4_mitochondrial"/>
</dbReference>
<comment type="similarity">
    <text evidence="5">Belongs to the adenylate kinase family. AK3 subfamily.</text>
</comment>
<dbReference type="GO" id="GO:0005524">
    <property type="term" value="F:ATP binding"/>
    <property type="evidence" value="ECO:0007669"/>
    <property type="project" value="InterPro"/>
</dbReference>
<dbReference type="GeneID" id="96002500"/>
<feature type="binding site" evidence="5">
    <location>
        <position position="225"/>
    </location>
    <ligand>
        <name>AMP</name>
        <dbReference type="ChEBI" id="CHEBI:456215"/>
    </ligand>
</feature>
<dbReference type="Pfam" id="PF00406">
    <property type="entry name" value="ADK"/>
    <property type="match status" value="2"/>
</dbReference>
<protein>
    <recommendedName>
        <fullName evidence="5">GTP:AMP phosphotransferase, mitochondrial</fullName>
        <ecNumber evidence="5">2.7.4.10</ecNumber>
    </recommendedName>
    <alternativeName>
        <fullName evidence="5">Adenylate kinase 3</fullName>
        <shortName evidence="5">AK 3</shortName>
    </alternativeName>
</protein>
<evidence type="ECO:0000256" key="4">
    <source>
        <dbReference type="ARBA" id="ARBA00023128"/>
    </source>
</evidence>
<evidence type="ECO:0000256" key="3">
    <source>
        <dbReference type="ARBA" id="ARBA00022777"/>
    </source>
</evidence>
<evidence type="ECO:0000313" key="8">
    <source>
        <dbReference type="Proteomes" id="UP000803884"/>
    </source>
</evidence>
<name>A0AB34L1K5_9PEZI</name>
<comment type="function">
    <text evidence="5">Involved in maintaining the homeostasis of cellular nucleotides by catalyzing the interconversion of nucleoside phosphates. Has GTP:AMP phosphotransferase and ITP:AMP phosphotransferase activities.</text>
</comment>
<organism evidence="7 8">
    <name type="scientific">Cladosporium halotolerans</name>
    <dbReference type="NCBI Taxonomy" id="1052096"/>
    <lineage>
        <taxon>Eukaryota</taxon>
        <taxon>Fungi</taxon>
        <taxon>Dikarya</taxon>
        <taxon>Ascomycota</taxon>
        <taxon>Pezizomycotina</taxon>
        <taxon>Dothideomycetes</taxon>
        <taxon>Dothideomycetidae</taxon>
        <taxon>Cladosporiales</taxon>
        <taxon>Cladosporiaceae</taxon>
        <taxon>Cladosporium</taxon>
    </lineage>
</organism>
<dbReference type="InterPro" id="IPR007862">
    <property type="entry name" value="Adenylate_kinase_lid-dom"/>
</dbReference>
<dbReference type="GO" id="GO:0046033">
    <property type="term" value="P:AMP metabolic process"/>
    <property type="evidence" value="ECO:0007669"/>
    <property type="project" value="UniProtKB-UniRule"/>
</dbReference>
<dbReference type="InterPro" id="IPR027417">
    <property type="entry name" value="P-loop_NTPase"/>
</dbReference>
<keyword evidence="8" id="KW-1185">Reference proteome</keyword>
<sequence length="273" mass="31038">MRLRKAARMILIGAPGAGKGTQSTRMLERYEQLSTISSGDLLRENVRNRTPLGIQAEHLMKTGAMVPDSMILRLIRNSLTNRGWLMERGGMRPMTLNSVAGDLSTSGLQDTMIAEEHMMTNIPLEQEREYDFTEHPDASFILDGFPRNEHQAEQLDELVPMNWVVNVKTPSEIIMERICNRWVHAPSGRTYNTTFNAPRVAGKDDVTGEALTQRDDDKPEVWKARLKQFEEASMPLLEHYDKLGVLWTVQGNSSDEISPKLFAEFEKRFAKGY</sequence>
<dbReference type="HAMAP" id="MF_00235">
    <property type="entry name" value="Adenylate_kinase_Adk"/>
    <property type="match status" value="1"/>
</dbReference>
<comment type="caution">
    <text evidence="5">Lacks conserved residue(s) required for the propagation of feature annotation.</text>
</comment>
<comment type="domain">
    <text evidence="5">Consists of three domains, a large central CORE domain and two small peripheral domains, NMPbind and LID, which undergo movements during catalysis. The LID domain closes over the site of phosphoryl transfer upon GTP binding. Assembling and dissambling the active center during each catalytic cycle provides an effective means to prevent GTP hydrolysis.</text>
</comment>
<dbReference type="RefSeq" id="XP_069233156.1">
    <property type="nucleotide sequence ID" value="XM_069369662.1"/>
</dbReference>
<keyword evidence="5" id="KW-0342">GTP-binding</keyword>
<dbReference type="GO" id="GO:0005525">
    <property type="term" value="F:GTP binding"/>
    <property type="evidence" value="ECO:0007669"/>
    <property type="project" value="UniProtKB-KW"/>
</dbReference>
<dbReference type="CDD" id="cd01428">
    <property type="entry name" value="ADK"/>
    <property type="match status" value="1"/>
</dbReference>
<dbReference type="GO" id="GO:0005759">
    <property type="term" value="C:mitochondrial matrix"/>
    <property type="evidence" value="ECO:0007669"/>
    <property type="project" value="UniProtKB-SubCell"/>
</dbReference>
<dbReference type="PRINTS" id="PR00094">
    <property type="entry name" value="ADENYLTKNASE"/>
</dbReference>
<feature type="binding site" evidence="5">
    <location>
        <position position="181"/>
    </location>
    <ligand>
        <name>GTP</name>
        <dbReference type="ChEBI" id="CHEBI:37565"/>
    </ligand>
</feature>
<dbReference type="EC" id="2.7.4.10" evidence="5"/>
<feature type="binding site" evidence="5">
    <location>
        <begin position="16"/>
        <end position="21"/>
    </location>
    <ligand>
        <name>GTP</name>
        <dbReference type="ChEBI" id="CHEBI:37565"/>
    </ligand>
</feature>
<feature type="binding site" evidence="5">
    <location>
        <position position="214"/>
    </location>
    <ligand>
        <name>AMP</name>
        <dbReference type="ChEBI" id="CHEBI:456215"/>
    </ligand>
</feature>
<dbReference type="InterPro" id="IPR000850">
    <property type="entry name" value="Adenylat/UMP-CMP_kin"/>
</dbReference>
<dbReference type="GO" id="GO:0046041">
    <property type="term" value="P:ITP metabolic process"/>
    <property type="evidence" value="ECO:0007669"/>
    <property type="project" value="UniProtKB-UniRule"/>
</dbReference>
<evidence type="ECO:0000256" key="2">
    <source>
        <dbReference type="ARBA" id="ARBA00022741"/>
    </source>
</evidence>
<feature type="region of interest" description="LID" evidence="5">
    <location>
        <begin position="180"/>
        <end position="217"/>
    </location>
</feature>
<dbReference type="Gene3D" id="3.40.50.300">
    <property type="entry name" value="P-loop containing nucleotide triphosphate hydrolases"/>
    <property type="match status" value="1"/>
</dbReference>
<keyword evidence="3 5" id="KW-0418">Kinase</keyword>
<dbReference type="InterPro" id="IPR036193">
    <property type="entry name" value="ADK_active_lid_dom_sf"/>
</dbReference>
<evidence type="ECO:0000259" key="6">
    <source>
        <dbReference type="Pfam" id="PF05191"/>
    </source>
</evidence>
<keyword evidence="1 5" id="KW-0808">Transferase</keyword>
<proteinExistence type="inferred from homology"/>
<dbReference type="Proteomes" id="UP000803884">
    <property type="component" value="Unassembled WGS sequence"/>
</dbReference>
<dbReference type="PROSITE" id="PS00113">
    <property type="entry name" value="ADENYLATE_KINASE"/>
    <property type="match status" value="1"/>
</dbReference>
<feature type="binding site" evidence="5">
    <location>
        <position position="151"/>
    </location>
    <ligand>
        <name>AMP</name>
        <dbReference type="ChEBI" id="CHEBI:456215"/>
    </ligand>
</feature>